<reference evidence="3" key="1">
    <citation type="submission" date="2016-11" db="UniProtKB">
        <authorList>
            <consortium name="WormBaseParasite"/>
        </authorList>
    </citation>
    <scope>IDENTIFICATION</scope>
</reference>
<dbReference type="AlphaFoldDB" id="A0A1I7YIG1"/>
<evidence type="ECO:0000256" key="1">
    <source>
        <dbReference type="SAM" id="MobiDB-lite"/>
    </source>
</evidence>
<dbReference type="Proteomes" id="UP000095287">
    <property type="component" value="Unplaced"/>
</dbReference>
<accession>A0A1I7YIG1</accession>
<keyword evidence="2" id="KW-1185">Reference proteome</keyword>
<organism evidence="2 3">
    <name type="scientific">Steinernema glaseri</name>
    <dbReference type="NCBI Taxonomy" id="37863"/>
    <lineage>
        <taxon>Eukaryota</taxon>
        <taxon>Metazoa</taxon>
        <taxon>Ecdysozoa</taxon>
        <taxon>Nematoda</taxon>
        <taxon>Chromadorea</taxon>
        <taxon>Rhabditida</taxon>
        <taxon>Tylenchina</taxon>
        <taxon>Panagrolaimomorpha</taxon>
        <taxon>Strongyloidoidea</taxon>
        <taxon>Steinernematidae</taxon>
        <taxon>Steinernema</taxon>
    </lineage>
</organism>
<evidence type="ECO:0000313" key="3">
    <source>
        <dbReference type="WBParaSite" id="L893_g16752.t1"/>
    </source>
</evidence>
<sequence length="237" mass="26642">MDAVPYAFCDAVLGCFRVIYRSKLDSKFGALCSKKNVRWVAAAADHLKNQRILKLYVYLTPQGMFYRIAAESGGQCTFKKLVQVDMKYVRIAEVKVLDGFHNKVTRCVSVDKRSLEKILRYIRPAICLAELDLSVQPTVHRDVFSTLLSLLEGYSYVKITMAADSEPAINFLKKHTEESDTLKKVHLAFDCSEELIAVLRAFISKRPGNSAKARQGGVEISFAKRSSPERQNGPKLS</sequence>
<evidence type="ECO:0000313" key="2">
    <source>
        <dbReference type="Proteomes" id="UP000095287"/>
    </source>
</evidence>
<proteinExistence type="predicted"/>
<dbReference type="WBParaSite" id="L893_g16752.t1">
    <property type="protein sequence ID" value="L893_g16752.t1"/>
    <property type="gene ID" value="L893_g16752"/>
</dbReference>
<protein>
    <submittedName>
        <fullName evidence="3">Tudor domain-containing protein</fullName>
    </submittedName>
</protein>
<name>A0A1I7YIG1_9BILA</name>
<feature type="region of interest" description="Disordered" evidence="1">
    <location>
        <begin position="208"/>
        <end position="237"/>
    </location>
</feature>